<reference evidence="2" key="1">
    <citation type="submission" date="2014-05" db="EMBL/GenBank/DDBJ databases">
        <authorList>
            <person name="Chronopoulou M."/>
        </authorList>
    </citation>
    <scope>NUCLEOTIDE SEQUENCE</scope>
    <source>
        <tissue evidence="2">Whole organism</tissue>
    </source>
</reference>
<evidence type="ECO:0000313" key="2">
    <source>
        <dbReference type="EMBL" id="CDW46217.1"/>
    </source>
</evidence>
<accession>A0A0K2V7T1</accession>
<organism evidence="2">
    <name type="scientific">Lepeophtheirus salmonis</name>
    <name type="common">Salmon louse</name>
    <name type="synonym">Caligus salmonis</name>
    <dbReference type="NCBI Taxonomy" id="72036"/>
    <lineage>
        <taxon>Eukaryota</taxon>
        <taxon>Metazoa</taxon>
        <taxon>Ecdysozoa</taxon>
        <taxon>Arthropoda</taxon>
        <taxon>Crustacea</taxon>
        <taxon>Multicrustacea</taxon>
        <taxon>Hexanauplia</taxon>
        <taxon>Copepoda</taxon>
        <taxon>Siphonostomatoida</taxon>
        <taxon>Caligidae</taxon>
        <taxon>Lepeophtheirus</taxon>
    </lineage>
</organism>
<evidence type="ECO:0000256" key="1">
    <source>
        <dbReference type="SAM" id="Phobius"/>
    </source>
</evidence>
<name>A0A0K2V7T1_LEPSM</name>
<keyword evidence="1" id="KW-0472">Membrane</keyword>
<proteinExistence type="predicted"/>
<keyword evidence="1" id="KW-0812">Transmembrane</keyword>
<protein>
    <submittedName>
        <fullName evidence="2">Uncharacterized protein</fullName>
    </submittedName>
</protein>
<keyword evidence="1" id="KW-1133">Transmembrane helix</keyword>
<dbReference type="EMBL" id="HACA01028856">
    <property type="protein sequence ID" value="CDW46217.1"/>
    <property type="molecule type" value="Transcribed_RNA"/>
</dbReference>
<feature type="transmembrane region" description="Helical" evidence="1">
    <location>
        <begin position="24"/>
        <end position="42"/>
    </location>
</feature>
<dbReference type="AlphaFoldDB" id="A0A0K2V7T1"/>
<sequence>MSFFVLRHVFALGTNDDIHCHYDSILNVFLYFFLYITFSSYLREKF</sequence>